<keyword evidence="1" id="KW-0378">Hydrolase</keyword>
<accession>A0A2K4ZIY7</accession>
<keyword evidence="2" id="KW-1185">Reference proteome</keyword>
<dbReference type="Gene3D" id="3.30.1240.10">
    <property type="match status" value="1"/>
</dbReference>
<dbReference type="InterPro" id="IPR023214">
    <property type="entry name" value="HAD_sf"/>
</dbReference>
<reference evidence="1 2" key="1">
    <citation type="submission" date="2018-01" db="EMBL/GenBank/DDBJ databases">
        <authorList>
            <person name="Gaut B.S."/>
            <person name="Morton B.R."/>
            <person name="Clegg M.T."/>
            <person name="Duvall M.R."/>
        </authorList>
    </citation>
    <scope>NUCLEOTIDE SEQUENCE [LARGE SCALE GENOMIC DNA]</scope>
    <source>
        <strain evidence="1">GP69</strain>
    </source>
</reference>
<dbReference type="SFLD" id="SFLDS00003">
    <property type="entry name" value="Haloacid_Dehalogenase"/>
    <property type="match status" value="1"/>
</dbReference>
<protein>
    <submittedName>
        <fullName evidence="1">Phosphatase YwpJ</fullName>
        <ecNumber evidence="1">3.1.3.-</ecNumber>
    </submittedName>
</protein>
<dbReference type="GO" id="GO:0000287">
    <property type="term" value="F:magnesium ion binding"/>
    <property type="evidence" value="ECO:0007669"/>
    <property type="project" value="TreeGrafter"/>
</dbReference>
<dbReference type="Pfam" id="PF08282">
    <property type="entry name" value="Hydrolase_3"/>
    <property type="match status" value="1"/>
</dbReference>
<dbReference type="InterPro" id="IPR006379">
    <property type="entry name" value="HAD-SF_hydro_IIB"/>
</dbReference>
<dbReference type="NCBIfam" id="TIGR01484">
    <property type="entry name" value="HAD-SF-IIB"/>
    <property type="match status" value="1"/>
</dbReference>
<dbReference type="RefSeq" id="WP_103240472.1">
    <property type="nucleotide sequence ID" value="NZ_CANRXC010000013.1"/>
</dbReference>
<dbReference type="Gene3D" id="3.40.50.1000">
    <property type="entry name" value="HAD superfamily/HAD-like"/>
    <property type="match status" value="1"/>
</dbReference>
<dbReference type="OrthoDB" id="9810101at2"/>
<dbReference type="PANTHER" id="PTHR10000">
    <property type="entry name" value="PHOSPHOSERINE PHOSPHATASE"/>
    <property type="match status" value="1"/>
</dbReference>
<name>A0A2K4ZIY7_9FIRM</name>
<dbReference type="SUPFAM" id="SSF56784">
    <property type="entry name" value="HAD-like"/>
    <property type="match status" value="1"/>
</dbReference>
<sequence>MSRKIIFLDIDGTLTESGTNEPPPSALWAIDRARAAGHYVFLCSGRCHGMLKALLQYNFDGVVASAGGYIVCGGEVIFDCPMEERQRKAAMELLKENGVFRTVECLHDSYTDMEFREFLGRRGGTLLRHREQTERNLNIRPMQEYRGQPVYKIVFMSPAFEQLTEPRRLLLPDFDFVVQEDRGRGYVQGELINRKFDKGRAIKRVCEYYKIPQEDSVAFGDSMNDREMLESAGMGICMGNGSQELKRIADDVCPSLREDGIRDAFLKHGLI</sequence>
<dbReference type="EMBL" id="OFSM01000016">
    <property type="protein sequence ID" value="SOY30439.1"/>
    <property type="molecule type" value="Genomic_DNA"/>
</dbReference>
<evidence type="ECO:0000313" key="1">
    <source>
        <dbReference type="EMBL" id="SOY30439.1"/>
    </source>
</evidence>
<evidence type="ECO:0000313" key="2">
    <source>
        <dbReference type="Proteomes" id="UP000236311"/>
    </source>
</evidence>
<dbReference type="SFLD" id="SFLDG01140">
    <property type="entry name" value="C2.B:_Phosphomannomutase_and_P"/>
    <property type="match status" value="1"/>
</dbReference>
<dbReference type="AlphaFoldDB" id="A0A2K4ZIY7"/>
<dbReference type="GO" id="GO:0005829">
    <property type="term" value="C:cytosol"/>
    <property type="evidence" value="ECO:0007669"/>
    <property type="project" value="TreeGrafter"/>
</dbReference>
<gene>
    <name evidence="1" type="primary">ywpJ_2</name>
    <name evidence="1" type="ORF">AMURIS_03166</name>
</gene>
<proteinExistence type="predicted"/>
<dbReference type="PROSITE" id="PS01229">
    <property type="entry name" value="COF_2"/>
    <property type="match status" value="1"/>
</dbReference>
<dbReference type="PANTHER" id="PTHR10000:SF8">
    <property type="entry name" value="HAD SUPERFAMILY HYDROLASE-LIKE, TYPE 3"/>
    <property type="match status" value="1"/>
</dbReference>
<dbReference type="Proteomes" id="UP000236311">
    <property type="component" value="Unassembled WGS sequence"/>
</dbReference>
<dbReference type="InterPro" id="IPR036412">
    <property type="entry name" value="HAD-like_sf"/>
</dbReference>
<organism evidence="1 2">
    <name type="scientific">Acetatifactor muris</name>
    <dbReference type="NCBI Taxonomy" id="879566"/>
    <lineage>
        <taxon>Bacteria</taxon>
        <taxon>Bacillati</taxon>
        <taxon>Bacillota</taxon>
        <taxon>Clostridia</taxon>
        <taxon>Lachnospirales</taxon>
        <taxon>Lachnospiraceae</taxon>
        <taxon>Acetatifactor</taxon>
    </lineage>
</organism>
<dbReference type="GO" id="GO:0016791">
    <property type="term" value="F:phosphatase activity"/>
    <property type="evidence" value="ECO:0007669"/>
    <property type="project" value="TreeGrafter"/>
</dbReference>
<dbReference type="EC" id="3.1.3.-" evidence="1"/>